<dbReference type="RefSeq" id="XP_017786702.1">
    <property type="nucleotide sequence ID" value="XM_017931213.1"/>
</dbReference>
<dbReference type="Pfam" id="PF00535">
    <property type="entry name" value="Glycos_transf_2"/>
    <property type="match status" value="1"/>
</dbReference>
<evidence type="ECO:0000256" key="1">
    <source>
        <dbReference type="ARBA" id="ARBA00004323"/>
    </source>
</evidence>
<proteinExistence type="inferred from homology"/>
<keyword evidence="10" id="KW-0808">Transferase</keyword>
<evidence type="ECO:0000313" key="12">
    <source>
        <dbReference type="Proteomes" id="UP000695000"/>
    </source>
</evidence>
<keyword evidence="12" id="KW-1185">Reference proteome</keyword>
<evidence type="ECO:0000259" key="11">
    <source>
        <dbReference type="SMART" id="SM00458"/>
    </source>
</evidence>
<dbReference type="InterPro" id="IPR001173">
    <property type="entry name" value="Glyco_trans_2-like"/>
</dbReference>
<protein>
    <recommendedName>
        <fullName evidence="10">Polypeptide N-acetylgalactosaminyltransferase</fullName>
        <ecNumber evidence="10">2.4.1.-</ecNumber>
    </recommendedName>
    <alternativeName>
        <fullName evidence="10">Protein-UDP acetylgalactosaminyltransferase</fullName>
    </alternativeName>
</protein>
<dbReference type="PROSITE" id="PS50231">
    <property type="entry name" value="RICIN_B_LECTIN"/>
    <property type="match status" value="1"/>
</dbReference>
<evidence type="ECO:0000256" key="9">
    <source>
        <dbReference type="ARBA" id="ARBA00023157"/>
    </source>
</evidence>
<comment type="similarity">
    <text evidence="2 10">Belongs to the glycosyltransferase 2 family. GalNAc-T subfamily.</text>
</comment>
<keyword evidence="7 10" id="KW-0333">Golgi apparatus</keyword>
<dbReference type="SMART" id="SM00458">
    <property type="entry name" value="RICIN"/>
    <property type="match status" value="1"/>
</dbReference>
<keyword evidence="8 10" id="KW-0472">Membrane</keyword>
<dbReference type="PANTHER" id="PTHR11675">
    <property type="entry name" value="N-ACETYLGALACTOSAMINYLTRANSFERASE"/>
    <property type="match status" value="1"/>
</dbReference>
<comment type="cofactor">
    <cofactor evidence="10">
        <name>Mn(2+)</name>
        <dbReference type="ChEBI" id="CHEBI:29035"/>
    </cofactor>
</comment>
<evidence type="ECO:0000256" key="7">
    <source>
        <dbReference type="ARBA" id="ARBA00023034"/>
    </source>
</evidence>
<gene>
    <name evidence="13" type="primary">LOC108569602</name>
</gene>
<keyword evidence="10" id="KW-0328">Glycosyltransferase</keyword>
<evidence type="ECO:0000313" key="13">
    <source>
        <dbReference type="RefSeq" id="XP_017786702.1"/>
    </source>
</evidence>
<dbReference type="InterPro" id="IPR035992">
    <property type="entry name" value="Ricin_B-like_lectins"/>
</dbReference>
<evidence type="ECO:0000256" key="10">
    <source>
        <dbReference type="RuleBase" id="RU361242"/>
    </source>
</evidence>
<dbReference type="InterPro" id="IPR000772">
    <property type="entry name" value="Ricin_B_lectin"/>
</dbReference>
<comment type="subcellular location">
    <subcellularLocation>
        <location evidence="1 10">Golgi apparatus membrane</location>
        <topology evidence="1 10">Single-pass type II membrane protein</topology>
    </subcellularLocation>
</comment>
<dbReference type="EC" id="2.4.1.-" evidence="10"/>
<dbReference type="PANTHER" id="PTHR11675:SF43">
    <property type="entry name" value="POLYPEPTIDE N-ACETYLGALACTOSAMINYLTRANSFERASE 1"/>
    <property type="match status" value="1"/>
</dbReference>
<evidence type="ECO:0000256" key="5">
    <source>
        <dbReference type="ARBA" id="ARBA00022968"/>
    </source>
</evidence>
<dbReference type="Gene3D" id="3.90.550.10">
    <property type="entry name" value="Spore Coat Polysaccharide Biosynthesis Protein SpsA, Chain A"/>
    <property type="match status" value="1"/>
</dbReference>
<keyword evidence="9 10" id="KW-1015">Disulfide bond</keyword>
<dbReference type="InterPro" id="IPR029044">
    <property type="entry name" value="Nucleotide-diphossugar_trans"/>
</dbReference>
<dbReference type="GeneID" id="108569602"/>
<name>A0ABM1NIQ2_NICVS</name>
<evidence type="ECO:0000256" key="2">
    <source>
        <dbReference type="ARBA" id="ARBA00005680"/>
    </source>
</evidence>
<feature type="domain" description="Ricin B lectin" evidence="11">
    <location>
        <begin position="442"/>
        <end position="563"/>
    </location>
</feature>
<sequence>MMHFKCRLRRINFKSIIIVIVFIIAILYLKEWSSAVEDVVKSEAFVFDTPEAIGLEEKVKQYEAGIVENLGNNGDAAYLEGPDRVKGEEALKKVALNTVLSDRMPLNRTLRDPRNKKCKNFTYRPKLKASVVIIFYNEIYSVILRTVWSVILRTPPHLLQEIILVDDASTEEGLKELLDHYIKTRLKNYDIKLLTLKHRMGLIRARLHGARVASGDVLIFLDAHCEATEQWAEPLLARIEEDRTAVLVPIIDVIEAHNMAYATNGETYQVGGFTWAGHFTWIDIQDEEDKHTLGPVKSPTMAGGLFAIDRKYFWEVGSYDEQMDGWGGENLEMSFRIWQCGGRLETVPCSRVGHIFRDFHPYSFPDNKDTHGINTARLAHVWMDEYKRLFFMHQPSLENNPIIGDLTHRKQLRQKLRCKSFRWYLENIYPEKFIPDENVIAYGQVKNKYDMCLDDLQLADDKVGPLGIYQCHPYVAMSQYFSISSKGELRKEAFCAEAFSTNVVQLTECHSHSREQFWVYFPKEGRIYSPSFKKCLSSEGVRESSGLVVDSCKNSPHQKWTFTNFNNTGIV</sequence>
<evidence type="ECO:0000256" key="4">
    <source>
        <dbReference type="ARBA" id="ARBA00022734"/>
    </source>
</evidence>
<evidence type="ECO:0000256" key="8">
    <source>
        <dbReference type="ARBA" id="ARBA00023136"/>
    </source>
</evidence>
<keyword evidence="6 10" id="KW-1133">Transmembrane helix</keyword>
<keyword evidence="10" id="KW-0464">Manganese</keyword>
<dbReference type="InterPro" id="IPR045885">
    <property type="entry name" value="GalNAc-T"/>
</dbReference>
<keyword evidence="3 10" id="KW-0812">Transmembrane</keyword>
<organism evidence="12 13">
    <name type="scientific">Nicrophorus vespilloides</name>
    <name type="common">Boreal carrion beetle</name>
    <dbReference type="NCBI Taxonomy" id="110193"/>
    <lineage>
        <taxon>Eukaryota</taxon>
        <taxon>Metazoa</taxon>
        <taxon>Ecdysozoa</taxon>
        <taxon>Arthropoda</taxon>
        <taxon>Hexapoda</taxon>
        <taxon>Insecta</taxon>
        <taxon>Pterygota</taxon>
        <taxon>Neoptera</taxon>
        <taxon>Endopterygota</taxon>
        <taxon>Coleoptera</taxon>
        <taxon>Polyphaga</taxon>
        <taxon>Staphyliniformia</taxon>
        <taxon>Silphidae</taxon>
        <taxon>Nicrophorinae</taxon>
        <taxon>Nicrophorus</taxon>
    </lineage>
</organism>
<evidence type="ECO:0000256" key="6">
    <source>
        <dbReference type="ARBA" id="ARBA00022989"/>
    </source>
</evidence>
<evidence type="ECO:0000256" key="3">
    <source>
        <dbReference type="ARBA" id="ARBA00022692"/>
    </source>
</evidence>
<comment type="pathway">
    <text evidence="10">Protein modification; protein glycosylation.</text>
</comment>
<dbReference type="SUPFAM" id="SSF53448">
    <property type="entry name" value="Nucleotide-diphospho-sugar transferases"/>
    <property type="match status" value="1"/>
</dbReference>
<feature type="transmembrane region" description="Helical" evidence="10">
    <location>
        <begin position="12"/>
        <end position="29"/>
    </location>
</feature>
<reference evidence="13" key="1">
    <citation type="submission" date="2025-08" db="UniProtKB">
        <authorList>
            <consortium name="RefSeq"/>
        </authorList>
    </citation>
    <scope>IDENTIFICATION</scope>
    <source>
        <tissue evidence="13">Whole Larva</tissue>
    </source>
</reference>
<keyword evidence="5" id="KW-0735">Signal-anchor</keyword>
<dbReference type="Proteomes" id="UP000695000">
    <property type="component" value="Unplaced"/>
</dbReference>
<keyword evidence="4 10" id="KW-0430">Lectin</keyword>
<dbReference type="CDD" id="cd02510">
    <property type="entry name" value="pp-GalNAc-T"/>
    <property type="match status" value="1"/>
</dbReference>
<dbReference type="Gene3D" id="2.80.10.50">
    <property type="match status" value="1"/>
</dbReference>
<accession>A0ABM1NIQ2</accession>
<dbReference type="SUPFAM" id="SSF50370">
    <property type="entry name" value="Ricin B-like lectins"/>
    <property type="match status" value="1"/>
</dbReference>
<dbReference type="Pfam" id="PF00652">
    <property type="entry name" value="Ricin_B_lectin"/>
    <property type="match status" value="1"/>
</dbReference>
<dbReference type="CDD" id="cd23459">
    <property type="entry name" value="beta-trefoil_Ricin_Pgant1-like"/>
    <property type="match status" value="1"/>
</dbReference>